<dbReference type="GO" id="GO:0009073">
    <property type="term" value="P:aromatic amino acid family biosynthetic process"/>
    <property type="evidence" value="ECO:0007669"/>
    <property type="project" value="UniProtKB-KW"/>
</dbReference>
<evidence type="ECO:0000256" key="3">
    <source>
        <dbReference type="ARBA" id="ARBA00012154"/>
    </source>
</evidence>
<dbReference type="InterPro" id="IPR000623">
    <property type="entry name" value="Shikimate_kinase/TSH1"/>
</dbReference>
<proteinExistence type="inferred from homology"/>
<name>A0A9P1KIV5_9CYAN</name>
<dbReference type="GO" id="GO:0004765">
    <property type="term" value="F:shikimate kinase activity"/>
    <property type="evidence" value="ECO:0007669"/>
    <property type="project" value="UniProtKB-UniRule"/>
</dbReference>
<evidence type="ECO:0000256" key="7">
    <source>
        <dbReference type="ARBA" id="ARBA00022777"/>
    </source>
</evidence>
<dbReference type="SUPFAM" id="SSF52540">
    <property type="entry name" value="P-loop containing nucleoside triphosphate hydrolases"/>
    <property type="match status" value="1"/>
</dbReference>
<comment type="catalytic activity">
    <reaction evidence="10 11">
        <text>shikimate + ATP = 3-phosphoshikimate + ADP + H(+)</text>
        <dbReference type="Rhea" id="RHEA:13121"/>
        <dbReference type="ChEBI" id="CHEBI:15378"/>
        <dbReference type="ChEBI" id="CHEBI:30616"/>
        <dbReference type="ChEBI" id="CHEBI:36208"/>
        <dbReference type="ChEBI" id="CHEBI:145989"/>
        <dbReference type="ChEBI" id="CHEBI:456216"/>
        <dbReference type="EC" id="2.7.1.71"/>
    </reaction>
</comment>
<dbReference type="HAMAP" id="MF_00109">
    <property type="entry name" value="Shikimate_kinase"/>
    <property type="match status" value="1"/>
</dbReference>
<dbReference type="Pfam" id="PF01202">
    <property type="entry name" value="SKI"/>
    <property type="match status" value="1"/>
</dbReference>
<comment type="subcellular location">
    <subcellularLocation>
        <location evidence="11">Cytoplasm</location>
    </subcellularLocation>
</comment>
<evidence type="ECO:0000256" key="6">
    <source>
        <dbReference type="ARBA" id="ARBA00022741"/>
    </source>
</evidence>
<dbReference type="PANTHER" id="PTHR21087">
    <property type="entry name" value="SHIKIMATE KINASE"/>
    <property type="match status" value="1"/>
</dbReference>
<comment type="caution">
    <text evidence="11">Lacks conserved residue(s) required for the propagation of feature annotation.</text>
</comment>
<sequence>MITFGLLDNLMVLEQIQGINIYLIGMMGAGKSTVGQILANRLSYKFFDTDVLISQVAGQAIPEIFATQGEEEFRNLESQVLSSLCAYQHLVVATGGGVVIKRTNWSYLRHGIIVWLDVPTHCLYERLKGDTTRPLLQHPDPLTRLDNILETRRHLYQQADIYIAINEDEKPSEIAEQIITKIPNILKQTESHLN</sequence>
<keyword evidence="4 11" id="KW-0028">Amino-acid biosynthesis</keyword>
<evidence type="ECO:0000256" key="2">
    <source>
        <dbReference type="ARBA" id="ARBA00006997"/>
    </source>
</evidence>
<evidence type="ECO:0000256" key="10">
    <source>
        <dbReference type="ARBA" id="ARBA00048567"/>
    </source>
</evidence>
<comment type="cofactor">
    <cofactor evidence="11">
        <name>Mg(2+)</name>
        <dbReference type="ChEBI" id="CHEBI:18420"/>
    </cofactor>
    <text evidence="11">Binds 1 Mg(2+) ion per subunit.</text>
</comment>
<dbReference type="GO" id="GO:0009423">
    <property type="term" value="P:chorismate biosynthetic process"/>
    <property type="evidence" value="ECO:0007669"/>
    <property type="project" value="UniProtKB-UniRule"/>
</dbReference>
<dbReference type="GO" id="GO:0005524">
    <property type="term" value="F:ATP binding"/>
    <property type="evidence" value="ECO:0007669"/>
    <property type="project" value="UniProtKB-UniRule"/>
</dbReference>
<dbReference type="GO" id="GO:0000287">
    <property type="term" value="F:magnesium ion binding"/>
    <property type="evidence" value="ECO:0007669"/>
    <property type="project" value="UniProtKB-UniRule"/>
</dbReference>
<dbReference type="PANTHER" id="PTHR21087:SF16">
    <property type="entry name" value="SHIKIMATE KINASE 1, CHLOROPLASTIC"/>
    <property type="match status" value="1"/>
</dbReference>
<keyword evidence="6 11" id="KW-0547">Nucleotide-binding</keyword>
<keyword evidence="11" id="KW-0460">Magnesium</keyword>
<dbReference type="Proteomes" id="UP000032946">
    <property type="component" value="Chromosome"/>
</dbReference>
<evidence type="ECO:0000256" key="11">
    <source>
        <dbReference type="HAMAP-Rule" id="MF_00109"/>
    </source>
</evidence>
<feature type="binding site" evidence="11">
    <location>
        <begin position="28"/>
        <end position="33"/>
    </location>
    <ligand>
        <name>ATP</name>
        <dbReference type="ChEBI" id="CHEBI:30616"/>
    </ligand>
</feature>
<keyword evidence="13" id="KW-1185">Reference proteome</keyword>
<dbReference type="CDD" id="cd00464">
    <property type="entry name" value="SK"/>
    <property type="match status" value="1"/>
</dbReference>
<feature type="binding site" evidence="11">
    <location>
        <position position="133"/>
    </location>
    <ligand>
        <name>ATP</name>
        <dbReference type="ChEBI" id="CHEBI:30616"/>
    </ligand>
</feature>
<keyword evidence="8 11" id="KW-0067">ATP-binding</keyword>
<dbReference type="Gene3D" id="3.40.50.300">
    <property type="entry name" value="P-loop containing nucleotide triphosphate hydrolases"/>
    <property type="match status" value="1"/>
</dbReference>
<keyword evidence="11" id="KW-0479">Metal-binding</keyword>
<evidence type="ECO:0000256" key="1">
    <source>
        <dbReference type="ARBA" id="ARBA00004842"/>
    </source>
</evidence>
<dbReference type="AlphaFoldDB" id="A0A9P1KIV5"/>
<dbReference type="InterPro" id="IPR027417">
    <property type="entry name" value="P-loop_NTPase"/>
</dbReference>
<gene>
    <name evidence="11 12" type="primary">aroK</name>
    <name evidence="12" type="ORF">ARTHRO_40741</name>
</gene>
<evidence type="ECO:0000256" key="9">
    <source>
        <dbReference type="ARBA" id="ARBA00023141"/>
    </source>
</evidence>
<comment type="pathway">
    <text evidence="1 11">Metabolic intermediate biosynthesis; chorismate biosynthesis; chorismate from D-erythrose 4-phosphate and phosphoenolpyruvate: step 5/7.</text>
</comment>
<evidence type="ECO:0000313" key="12">
    <source>
        <dbReference type="EMBL" id="CDM96332.1"/>
    </source>
</evidence>
<feature type="binding site" evidence="11">
    <location>
        <position position="74"/>
    </location>
    <ligand>
        <name>substrate</name>
    </ligand>
</feature>
<dbReference type="GO" id="GO:0008652">
    <property type="term" value="P:amino acid biosynthetic process"/>
    <property type="evidence" value="ECO:0007669"/>
    <property type="project" value="UniProtKB-KW"/>
</dbReference>
<dbReference type="RefSeq" id="WP_008051130.1">
    <property type="nucleotide sequence ID" value="NZ_FO818640.1"/>
</dbReference>
<keyword evidence="5 11" id="KW-0808">Transferase</keyword>
<keyword evidence="11" id="KW-0963">Cytoplasm</keyword>
<feature type="binding site" evidence="11">
    <location>
        <position position="152"/>
    </location>
    <ligand>
        <name>substrate</name>
    </ligand>
</feature>
<dbReference type="PRINTS" id="PR01100">
    <property type="entry name" value="SHIKIMTKNASE"/>
</dbReference>
<dbReference type="PROSITE" id="PS01128">
    <property type="entry name" value="SHIKIMATE_KINASE"/>
    <property type="match status" value="1"/>
</dbReference>
<dbReference type="EMBL" id="FO818640">
    <property type="protein sequence ID" value="CDM96332.1"/>
    <property type="molecule type" value="Genomic_DNA"/>
</dbReference>
<reference evidence="12 13" key="1">
    <citation type="submission" date="2014-02" db="EMBL/GenBank/DDBJ databases">
        <authorList>
            <person name="Genoscope - CEA"/>
        </authorList>
    </citation>
    <scope>NUCLEOTIDE SEQUENCE [LARGE SCALE GENOMIC DNA]</scope>
    <source>
        <strain evidence="12 13">PCC 8005</strain>
    </source>
</reference>
<organism evidence="12 13">
    <name type="scientific">Limnospira indica PCC 8005</name>
    <dbReference type="NCBI Taxonomy" id="376219"/>
    <lineage>
        <taxon>Bacteria</taxon>
        <taxon>Bacillati</taxon>
        <taxon>Cyanobacteriota</taxon>
        <taxon>Cyanophyceae</taxon>
        <taxon>Oscillatoriophycideae</taxon>
        <taxon>Oscillatoriales</taxon>
        <taxon>Sirenicapillariaceae</taxon>
        <taxon>Limnospira</taxon>
    </lineage>
</organism>
<dbReference type="GO" id="GO:0005829">
    <property type="term" value="C:cytosol"/>
    <property type="evidence" value="ECO:0007669"/>
    <property type="project" value="TreeGrafter"/>
</dbReference>
<dbReference type="InterPro" id="IPR031322">
    <property type="entry name" value="Shikimate/glucono_kinase"/>
</dbReference>
<evidence type="ECO:0000256" key="5">
    <source>
        <dbReference type="ARBA" id="ARBA00022679"/>
    </source>
</evidence>
<feature type="binding site" evidence="11">
    <location>
        <position position="32"/>
    </location>
    <ligand>
        <name>Mg(2+)</name>
        <dbReference type="ChEBI" id="CHEBI:18420"/>
    </ligand>
</feature>
<comment type="subunit">
    <text evidence="11">Monomer.</text>
</comment>
<feature type="binding site" evidence="11">
    <location>
        <position position="50"/>
    </location>
    <ligand>
        <name>substrate</name>
    </ligand>
</feature>
<evidence type="ECO:0000256" key="4">
    <source>
        <dbReference type="ARBA" id="ARBA00022605"/>
    </source>
</evidence>
<accession>A0A9P1KIV5</accession>
<evidence type="ECO:0000256" key="8">
    <source>
        <dbReference type="ARBA" id="ARBA00022840"/>
    </source>
</evidence>
<comment type="similarity">
    <text evidence="2 11">Belongs to the shikimate kinase family.</text>
</comment>
<dbReference type="EC" id="2.7.1.71" evidence="3 11"/>
<keyword evidence="7 11" id="KW-0418">Kinase</keyword>
<feature type="binding site" evidence="11">
    <location>
        <position position="96"/>
    </location>
    <ligand>
        <name>substrate</name>
    </ligand>
</feature>
<dbReference type="InterPro" id="IPR023000">
    <property type="entry name" value="Shikimate_kinase_CS"/>
</dbReference>
<comment type="function">
    <text evidence="11">Catalyzes the specific phosphorylation of the 3-hydroxyl group of shikimic acid using ATP as a cosubstrate.</text>
</comment>
<keyword evidence="9 11" id="KW-0057">Aromatic amino acid biosynthesis</keyword>
<evidence type="ECO:0000313" key="13">
    <source>
        <dbReference type="Proteomes" id="UP000032946"/>
    </source>
</evidence>
<protein>
    <recommendedName>
        <fullName evidence="3 11">Shikimate kinase</fullName>
        <shortName evidence="11">SK</shortName>
        <ecNumber evidence="3 11">2.7.1.71</ecNumber>
    </recommendedName>
</protein>